<evidence type="ECO:0000313" key="3">
    <source>
        <dbReference type="Proteomes" id="UP001341840"/>
    </source>
</evidence>
<accession>A0ABU6RX11</accession>
<feature type="region of interest" description="Disordered" evidence="1">
    <location>
        <begin position="1"/>
        <end position="37"/>
    </location>
</feature>
<dbReference type="EMBL" id="JASCZI010032609">
    <property type="protein sequence ID" value="MED6128404.1"/>
    <property type="molecule type" value="Genomic_DNA"/>
</dbReference>
<comment type="caution">
    <text evidence="2">The sequence shown here is derived from an EMBL/GenBank/DDBJ whole genome shotgun (WGS) entry which is preliminary data.</text>
</comment>
<organism evidence="2 3">
    <name type="scientific">Stylosanthes scabra</name>
    <dbReference type="NCBI Taxonomy" id="79078"/>
    <lineage>
        <taxon>Eukaryota</taxon>
        <taxon>Viridiplantae</taxon>
        <taxon>Streptophyta</taxon>
        <taxon>Embryophyta</taxon>
        <taxon>Tracheophyta</taxon>
        <taxon>Spermatophyta</taxon>
        <taxon>Magnoliopsida</taxon>
        <taxon>eudicotyledons</taxon>
        <taxon>Gunneridae</taxon>
        <taxon>Pentapetalae</taxon>
        <taxon>rosids</taxon>
        <taxon>fabids</taxon>
        <taxon>Fabales</taxon>
        <taxon>Fabaceae</taxon>
        <taxon>Papilionoideae</taxon>
        <taxon>50 kb inversion clade</taxon>
        <taxon>dalbergioids sensu lato</taxon>
        <taxon>Dalbergieae</taxon>
        <taxon>Pterocarpus clade</taxon>
        <taxon>Stylosanthes</taxon>
    </lineage>
</organism>
<evidence type="ECO:0000313" key="2">
    <source>
        <dbReference type="EMBL" id="MED6128404.1"/>
    </source>
</evidence>
<dbReference type="Proteomes" id="UP001341840">
    <property type="component" value="Unassembled WGS sequence"/>
</dbReference>
<evidence type="ECO:0000256" key="1">
    <source>
        <dbReference type="SAM" id="MobiDB-lite"/>
    </source>
</evidence>
<proteinExistence type="predicted"/>
<gene>
    <name evidence="2" type="ORF">PIB30_097483</name>
</gene>
<keyword evidence="3" id="KW-1185">Reference proteome</keyword>
<protein>
    <submittedName>
        <fullName evidence="2">Uncharacterized protein</fullName>
    </submittedName>
</protein>
<feature type="non-terminal residue" evidence="2">
    <location>
        <position position="1"/>
    </location>
</feature>
<reference evidence="2 3" key="1">
    <citation type="journal article" date="2023" name="Plants (Basel)">
        <title>Bridging the Gap: Combining Genomics and Transcriptomics Approaches to Understand Stylosanthes scabra, an Orphan Legume from the Brazilian Caatinga.</title>
        <authorList>
            <person name="Ferreira-Neto J.R.C."/>
            <person name="da Silva M.D."/>
            <person name="Binneck E."/>
            <person name="de Melo N.F."/>
            <person name="da Silva R.H."/>
            <person name="de Melo A.L.T.M."/>
            <person name="Pandolfi V."/>
            <person name="Bustamante F.O."/>
            <person name="Brasileiro-Vidal A.C."/>
            <person name="Benko-Iseppon A.M."/>
        </authorList>
    </citation>
    <scope>NUCLEOTIDE SEQUENCE [LARGE SCALE GENOMIC DNA]</scope>
    <source>
        <tissue evidence="2">Leaves</tissue>
    </source>
</reference>
<feature type="compositionally biased region" description="Acidic residues" evidence="1">
    <location>
        <begin position="11"/>
        <end position="37"/>
    </location>
</feature>
<sequence>HLREHHIVGDEPMEEDPEEADSEEDNTDEEDFYASGSPDEDWIAEMHMDVSFETSVGVHYVQG</sequence>
<name>A0ABU6RX11_9FABA</name>